<keyword evidence="2" id="KW-0812">Transmembrane</keyword>
<protein>
    <submittedName>
        <fullName evidence="3">Uncharacterized protein</fullName>
    </submittedName>
</protein>
<feature type="compositionally biased region" description="Polar residues" evidence="1">
    <location>
        <begin position="324"/>
        <end position="333"/>
    </location>
</feature>
<proteinExistence type="predicted"/>
<feature type="compositionally biased region" description="Pro residues" evidence="1">
    <location>
        <begin position="230"/>
        <end position="248"/>
    </location>
</feature>
<keyword evidence="2" id="KW-0472">Membrane</keyword>
<evidence type="ECO:0000256" key="2">
    <source>
        <dbReference type="SAM" id="Phobius"/>
    </source>
</evidence>
<evidence type="ECO:0000313" key="3">
    <source>
        <dbReference type="EMBL" id="CAD6193225.1"/>
    </source>
</evidence>
<feature type="compositionally biased region" description="Basic and acidic residues" evidence="1">
    <location>
        <begin position="269"/>
        <end position="280"/>
    </location>
</feature>
<evidence type="ECO:0000313" key="4">
    <source>
        <dbReference type="Proteomes" id="UP000835052"/>
    </source>
</evidence>
<feature type="compositionally biased region" description="Polar residues" evidence="1">
    <location>
        <begin position="293"/>
        <end position="306"/>
    </location>
</feature>
<accession>A0A8S1HDD5</accession>
<gene>
    <name evidence="3" type="ORF">CAUJ_LOCUS9144</name>
</gene>
<dbReference type="Proteomes" id="UP000835052">
    <property type="component" value="Unassembled WGS sequence"/>
</dbReference>
<organism evidence="3 4">
    <name type="scientific">Caenorhabditis auriculariae</name>
    <dbReference type="NCBI Taxonomy" id="2777116"/>
    <lineage>
        <taxon>Eukaryota</taxon>
        <taxon>Metazoa</taxon>
        <taxon>Ecdysozoa</taxon>
        <taxon>Nematoda</taxon>
        <taxon>Chromadorea</taxon>
        <taxon>Rhabditida</taxon>
        <taxon>Rhabditina</taxon>
        <taxon>Rhabditomorpha</taxon>
        <taxon>Rhabditoidea</taxon>
        <taxon>Rhabditidae</taxon>
        <taxon>Peloderinae</taxon>
        <taxon>Caenorhabditis</taxon>
    </lineage>
</organism>
<keyword evidence="2" id="KW-1133">Transmembrane helix</keyword>
<reference evidence="3" key="1">
    <citation type="submission" date="2020-10" db="EMBL/GenBank/DDBJ databases">
        <authorList>
            <person name="Kikuchi T."/>
        </authorList>
    </citation>
    <scope>NUCLEOTIDE SEQUENCE</scope>
    <source>
        <strain evidence="3">NKZ352</strain>
    </source>
</reference>
<sequence>MTCGCNSMEPPPPFELPPPPDPSLIWHLVSEEPFQQAEECKNDAFLSILDIGEKGFDNSKAIVSGSLIALAVLSVLLLVSLICCLVRRIRRKMIANPATKTISSDAILVSGENLWTYNSMKTSRNGSMGVLMYTNSSNAGSRHFQHTPATIRSYISGTPIMSHSLRHSESTTLRLHPNDASAAYHTVGRHLQSPPSEHYEEIPALGSLGYMPARGVPTATTSYGRKSLRKPPPSSRPPPPPVKTPYSPPGSDCSSDKELTGISSTDSPPLRKWEEAESSRSRQSGDNGRESGYGTTPSLQWRSPSGSARDAELGASKGFELSNAPHSQSMTYV</sequence>
<evidence type="ECO:0000256" key="1">
    <source>
        <dbReference type="SAM" id="MobiDB-lite"/>
    </source>
</evidence>
<comment type="caution">
    <text evidence="3">The sequence shown here is derived from an EMBL/GenBank/DDBJ whole genome shotgun (WGS) entry which is preliminary data.</text>
</comment>
<keyword evidence="4" id="KW-1185">Reference proteome</keyword>
<feature type="transmembrane region" description="Helical" evidence="2">
    <location>
        <begin position="62"/>
        <end position="86"/>
    </location>
</feature>
<dbReference type="EMBL" id="CAJGYM010000033">
    <property type="protein sequence ID" value="CAD6193225.1"/>
    <property type="molecule type" value="Genomic_DNA"/>
</dbReference>
<name>A0A8S1HDD5_9PELO</name>
<dbReference type="AlphaFoldDB" id="A0A8S1HDD5"/>
<feature type="region of interest" description="Disordered" evidence="1">
    <location>
        <begin position="208"/>
        <end position="333"/>
    </location>
</feature>
<dbReference type="OrthoDB" id="5830871at2759"/>